<dbReference type="KEGG" id="ete:ETEE_2972"/>
<name>A0A076LNA3_9GAMM</name>
<evidence type="ECO:0000313" key="1">
    <source>
        <dbReference type="EMBL" id="AIJ09401.1"/>
    </source>
</evidence>
<gene>
    <name evidence="1" type="ORF">ETEE_2972</name>
</gene>
<dbReference type="HOGENOM" id="CLU_3269303_0_0_6"/>
<protein>
    <submittedName>
        <fullName evidence="1">Uncharacterized protein</fullName>
    </submittedName>
</protein>
<dbReference type="AlphaFoldDB" id="A0A076LNA3"/>
<proteinExistence type="predicted"/>
<dbReference type="EMBL" id="CP006664">
    <property type="protein sequence ID" value="AIJ09401.1"/>
    <property type="molecule type" value="Genomic_DNA"/>
</dbReference>
<accession>A0A076LNA3</accession>
<sequence>MSGHIFTCRYYSRNIYFINLKTCAKINCPMGNSKINKTDKK</sequence>
<reference evidence="1 2" key="1">
    <citation type="journal article" date="2012" name="PLoS ONE">
        <title>Edwardsiella comparative phylogenomics reveal the new intra/inter-species taxonomic relationships, virulence evolution and niche adaptation mechanisms.</title>
        <authorList>
            <person name="Yang M."/>
            <person name="Lv Y."/>
            <person name="Xiao J."/>
            <person name="Wu H."/>
            <person name="Zheng H."/>
            <person name="Liu Q."/>
            <person name="Zhang Y."/>
            <person name="Wang Q."/>
        </authorList>
    </citation>
    <scope>NUCLEOTIDE SEQUENCE [LARGE SCALE GENOMIC DNA]</scope>
    <source>
        <strain evidence="2">080813</strain>
    </source>
</reference>
<evidence type="ECO:0000313" key="2">
    <source>
        <dbReference type="Proteomes" id="UP000028681"/>
    </source>
</evidence>
<dbReference type="Proteomes" id="UP000028681">
    <property type="component" value="Chromosome"/>
</dbReference>
<organism evidence="1 2">
    <name type="scientific">Edwardsiella anguillarum ET080813</name>
    <dbReference type="NCBI Taxonomy" id="667120"/>
    <lineage>
        <taxon>Bacteria</taxon>
        <taxon>Pseudomonadati</taxon>
        <taxon>Pseudomonadota</taxon>
        <taxon>Gammaproteobacteria</taxon>
        <taxon>Enterobacterales</taxon>
        <taxon>Hafniaceae</taxon>
        <taxon>Edwardsiella</taxon>
    </lineage>
</organism>